<name>A0A6G1S776_9ACAR</name>
<proteinExistence type="predicted"/>
<evidence type="ECO:0000256" key="1">
    <source>
        <dbReference type="ARBA" id="ARBA00004374"/>
    </source>
</evidence>
<reference evidence="12" key="1">
    <citation type="submission" date="2018-10" db="EMBL/GenBank/DDBJ databases">
        <title>Transcriptome assembly of Aceria tosichella (Wheat curl mite) Type 2.</title>
        <authorList>
            <person name="Scully E.D."/>
            <person name="Geib S.M."/>
            <person name="Palmer N.A."/>
            <person name="Gupta A.K."/>
            <person name="Sarath G."/>
            <person name="Tatineni S."/>
        </authorList>
    </citation>
    <scope>NUCLEOTIDE SEQUENCE</scope>
    <source>
        <strain evidence="12">LincolnNE</strain>
    </source>
</reference>
<protein>
    <submittedName>
        <fullName evidence="12">Transmembrane GTPase Marf</fullName>
    </submittedName>
</protein>
<evidence type="ECO:0000256" key="9">
    <source>
        <dbReference type="ARBA" id="ARBA00023134"/>
    </source>
</evidence>
<evidence type="ECO:0000256" key="6">
    <source>
        <dbReference type="ARBA" id="ARBA00022989"/>
    </source>
</evidence>
<evidence type="ECO:0000256" key="10">
    <source>
        <dbReference type="ARBA" id="ARBA00023136"/>
    </source>
</evidence>
<dbReference type="InterPro" id="IPR027417">
    <property type="entry name" value="P-loop_NTPase"/>
</dbReference>
<comment type="subcellular location">
    <subcellularLocation>
        <location evidence="1">Mitochondrion outer membrane</location>
        <topology evidence="1">Multi-pass membrane protein</topology>
    </subcellularLocation>
</comment>
<feature type="domain" description="Dynamin-type G" evidence="11">
    <location>
        <begin position="70"/>
        <end position="326"/>
    </location>
</feature>
<dbReference type="Pfam" id="PF00350">
    <property type="entry name" value="Dynamin_N"/>
    <property type="match status" value="1"/>
</dbReference>
<keyword evidence="4" id="KW-1000">Mitochondrion outer membrane</keyword>
<keyword evidence="8" id="KW-0496">Mitochondrion</keyword>
<evidence type="ECO:0000256" key="2">
    <source>
        <dbReference type="ARBA" id="ARBA00022692"/>
    </source>
</evidence>
<dbReference type="SUPFAM" id="SSF52540">
    <property type="entry name" value="P-loop containing nucleoside triphosphate hydrolases"/>
    <property type="match status" value="1"/>
</dbReference>
<dbReference type="EMBL" id="GGYP01001593">
    <property type="protein sequence ID" value="MDE46364.1"/>
    <property type="molecule type" value="Transcribed_RNA"/>
</dbReference>
<dbReference type="Gene3D" id="3.40.50.300">
    <property type="entry name" value="P-loop containing nucleotide triphosphate hydrolases"/>
    <property type="match status" value="1"/>
</dbReference>
<dbReference type="GO" id="GO:0003924">
    <property type="term" value="F:GTPase activity"/>
    <property type="evidence" value="ECO:0007669"/>
    <property type="project" value="InterPro"/>
</dbReference>
<dbReference type="InterPro" id="IPR006884">
    <property type="entry name" value="Fzo/mitofusin_HR2"/>
</dbReference>
<evidence type="ECO:0000256" key="7">
    <source>
        <dbReference type="ARBA" id="ARBA00023054"/>
    </source>
</evidence>
<keyword evidence="2 12" id="KW-0812">Transmembrane</keyword>
<dbReference type="GO" id="GO:0008053">
    <property type="term" value="P:mitochondrial fusion"/>
    <property type="evidence" value="ECO:0007669"/>
    <property type="project" value="InterPro"/>
</dbReference>
<gene>
    <name evidence="12" type="primary">Marf</name>
    <name evidence="12" type="ORF">g.16646</name>
</gene>
<dbReference type="InterPro" id="IPR027094">
    <property type="entry name" value="Mitofusin_fam"/>
</dbReference>
<dbReference type="PANTHER" id="PTHR10465:SF3">
    <property type="entry name" value="TRANSMEMBRANE GTPASE MARF-RELATED"/>
    <property type="match status" value="1"/>
</dbReference>
<evidence type="ECO:0000256" key="5">
    <source>
        <dbReference type="ARBA" id="ARBA00022801"/>
    </source>
</evidence>
<keyword evidence="9" id="KW-0342">GTP-binding</keyword>
<sequence>MSTDLTSPLRIFSEAKGKINSLYQDLGECVHKANKFYSEIELDHEVLEHVDLDRLRRLNKSIETIRNVLSRNHMKVAFFGHTSNGKSTVINAILHDNVLPRGYGVTTKCFLQIQGAHDDEAYVLVQKKGQPEERKPISFVSQMANALNRDSLECSTLLKIFWPISKCSLLKHDVVFVDSPGVNVDENLDEWIDDYCHDADVFVLVSSAESTLNIAEKNFFHKVSEKLSKPNIFILNNRFDIIDQNEPDSMDQVREQHVVRAVDFLSQELNISTADEAKERTFFVSAKETLSARCPTATAPGGFDSHSLRGYDQRDREFQNFERKFEESLSKSAVKTKFKKHCEKGRETINELTTILTSTKSLVSKVSERKRNELQQCHDRQKRIETLFYANEKALQNQMLEIKKRIQIVSDTEFDNEIRRLARSVDDFDLEFSVHPVKLQVYKEQLYLHVEECLNENLRARINTVISKHVTPFNRIICDLSTLLSEERQQAVKNLIASQSYTQDDLFDLRVYKQFYSEFQEDLEFRFSLGLVSIIRKFQAKFSPPKQVSMNNSLDQTTTTMSADTDIISIFERFIMNPPQSQTTIGSLAVGGVLVRTVGWKVIVITTVVYGALYAFEYLTWTNSAKERTFKAQYVRYARKGLQDCVPIISQHVSNSVLQKMTTTFGKLKTEVDAESKSVASKTSALKSSLDKLQVCEEFTSELLGTNNVLMNELVAFAASFLN</sequence>
<keyword evidence="5" id="KW-0378">Hydrolase</keyword>
<dbReference type="Pfam" id="PF04799">
    <property type="entry name" value="Fzo_mitofusin"/>
    <property type="match status" value="1"/>
</dbReference>
<dbReference type="PROSITE" id="PS51718">
    <property type="entry name" value="G_DYNAMIN_2"/>
    <property type="match status" value="1"/>
</dbReference>
<dbReference type="InterPro" id="IPR045063">
    <property type="entry name" value="Dynamin_N"/>
</dbReference>
<organism evidence="12">
    <name type="scientific">Aceria tosichella</name>
    <name type="common">wheat curl mite</name>
    <dbReference type="NCBI Taxonomy" id="561515"/>
    <lineage>
        <taxon>Eukaryota</taxon>
        <taxon>Metazoa</taxon>
        <taxon>Ecdysozoa</taxon>
        <taxon>Arthropoda</taxon>
        <taxon>Chelicerata</taxon>
        <taxon>Arachnida</taxon>
        <taxon>Acari</taxon>
        <taxon>Acariformes</taxon>
        <taxon>Trombidiformes</taxon>
        <taxon>Prostigmata</taxon>
        <taxon>Eupodina</taxon>
        <taxon>Eriophyoidea</taxon>
        <taxon>Eriophyidae</taxon>
        <taxon>Eriophyinae</taxon>
        <taxon>Aceriini</taxon>
        <taxon>Aceria</taxon>
    </lineage>
</organism>
<dbReference type="CDD" id="cd09912">
    <property type="entry name" value="DLP_2"/>
    <property type="match status" value="1"/>
</dbReference>
<keyword evidence="6" id="KW-1133">Transmembrane helix</keyword>
<dbReference type="InterPro" id="IPR030381">
    <property type="entry name" value="G_DYNAMIN_dom"/>
</dbReference>
<dbReference type="GO" id="GO:0051646">
    <property type="term" value="P:mitochondrion localization"/>
    <property type="evidence" value="ECO:0007669"/>
    <property type="project" value="TreeGrafter"/>
</dbReference>
<evidence type="ECO:0000256" key="3">
    <source>
        <dbReference type="ARBA" id="ARBA00022741"/>
    </source>
</evidence>
<dbReference type="GO" id="GO:0005525">
    <property type="term" value="F:GTP binding"/>
    <property type="evidence" value="ECO:0007669"/>
    <property type="project" value="UniProtKB-KW"/>
</dbReference>
<dbReference type="FunFam" id="3.40.50.300:FF:002843">
    <property type="entry name" value="Mitofusin 2"/>
    <property type="match status" value="1"/>
</dbReference>
<evidence type="ECO:0000256" key="8">
    <source>
        <dbReference type="ARBA" id="ARBA00023128"/>
    </source>
</evidence>
<evidence type="ECO:0000259" key="11">
    <source>
        <dbReference type="PROSITE" id="PS51718"/>
    </source>
</evidence>
<evidence type="ECO:0000313" key="12">
    <source>
        <dbReference type="EMBL" id="MDE46364.1"/>
    </source>
</evidence>
<evidence type="ECO:0000256" key="4">
    <source>
        <dbReference type="ARBA" id="ARBA00022787"/>
    </source>
</evidence>
<keyword evidence="7" id="KW-0175">Coiled coil</keyword>
<accession>A0A6G1S776</accession>
<keyword evidence="10" id="KW-0472">Membrane</keyword>
<keyword evidence="3" id="KW-0547">Nucleotide-binding</keyword>
<dbReference type="AlphaFoldDB" id="A0A6G1S776"/>
<dbReference type="GO" id="GO:0005741">
    <property type="term" value="C:mitochondrial outer membrane"/>
    <property type="evidence" value="ECO:0007669"/>
    <property type="project" value="UniProtKB-SubCell"/>
</dbReference>
<dbReference type="PANTHER" id="PTHR10465">
    <property type="entry name" value="TRANSMEMBRANE GTPASE FZO1"/>
    <property type="match status" value="1"/>
</dbReference>